<gene>
    <name evidence="1" type="ORF">LCGC14_2448750</name>
</gene>
<comment type="caution">
    <text evidence="1">The sequence shown here is derived from an EMBL/GenBank/DDBJ whole genome shotgun (WGS) entry which is preliminary data.</text>
</comment>
<accession>A0A0F9DTT9</accession>
<dbReference type="EMBL" id="LAZR01037852">
    <property type="protein sequence ID" value="KKL21106.1"/>
    <property type="molecule type" value="Genomic_DNA"/>
</dbReference>
<reference evidence="1" key="1">
    <citation type="journal article" date="2015" name="Nature">
        <title>Complex archaea that bridge the gap between prokaryotes and eukaryotes.</title>
        <authorList>
            <person name="Spang A."/>
            <person name="Saw J.H."/>
            <person name="Jorgensen S.L."/>
            <person name="Zaremba-Niedzwiedzka K."/>
            <person name="Martijn J."/>
            <person name="Lind A.E."/>
            <person name="van Eijk R."/>
            <person name="Schleper C."/>
            <person name="Guy L."/>
            <person name="Ettema T.J."/>
        </authorList>
    </citation>
    <scope>NUCLEOTIDE SEQUENCE</scope>
</reference>
<proteinExistence type="predicted"/>
<dbReference type="AlphaFoldDB" id="A0A0F9DTT9"/>
<sequence length="99" mass="11292">KVSGGLRIYKINGKTIRIPVGMVVKKEGKKKMRLYPLWLLTGRKGSRTHGGSIPLRRALNKGELWIKYILSNGRVQEEHMPSIQTLKKHVMLRKDGTKS</sequence>
<evidence type="ECO:0000313" key="1">
    <source>
        <dbReference type="EMBL" id="KKL21106.1"/>
    </source>
</evidence>
<name>A0A0F9DTT9_9ZZZZ</name>
<feature type="non-terminal residue" evidence="1">
    <location>
        <position position="1"/>
    </location>
</feature>
<protein>
    <submittedName>
        <fullName evidence="1">Uncharacterized protein</fullName>
    </submittedName>
</protein>
<organism evidence="1">
    <name type="scientific">marine sediment metagenome</name>
    <dbReference type="NCBI Taxonomy" id="412755"/>
    <lineage>
        <taxon>unclassified sequences</taxon>
        <taxon>metagenomes</taxon>
        <taxon>ecological metagenomes</taxon>
    </lineage>
</organism>